<accession>A0ABS4Z1K4</accession>
<evidence type="ECO:0008006" key="3">
    <source>
        <dbReference type="Google" id="ProtNLM"/>
    </source>
</evidence>
<evidence type="ECO:0000313" key="1">
    <source>
        <dbReference type="EMBL" id="MBP2414932.1"/>
    </source>
</evidence>
<reference evidence="1 2" key="1">
    <citation type="submission" date="2021-03" db="EMBL/GenBank/DDBJ databases">
        <title>Sequencing the genomes of 1000 actinobacteria strains.</title>
        <authorList>
            <person name="Klenk H.-P."/>
        </authorList>
    </citation>
    <scope>NUCLEOTIDE SEQUENCE [LARGE SCALE GENOMIC DNA]</scope>
    <source>
        <strain evidence="1 2">DSM 16005</strain>
    </source>
</reference>
<proteinExistence type="predicted"/>
<comment type="caution">
    <text evidence="1">The sequence shown here is derived from an EMBL/GenBank/DDBJ whole genome shotgun (WGS) entry which is preliminary data.</text>
</comment>
<dbReference type="Proteomes" id="UP000711614">
    <property type="component" value="Unassembled WGS sequence"/>
</dbReference>
<sequence length="425" mass="46237">MGKQIDKIKVSAGEDLLAFIPHILGYWPERSIVCIGMNGKRLRATLRMDLPPEDMNDVAGFAAVAASQLASDREADGCLIAIFGVDDWYSPRDLPQQGLYEDLREAFEKFRLPVQDAWYVGPNFWRSLECANERCCPWPGKDNASIRESFVNAEFIYRGSLVRESPQEQIQTLITVSDESFARSVAVAGEQFRDTLQNSGSGARQLGVTLGAWEMALYQWPKRPDASMAAFLLASLGAVAVRDAVIVAMATGPNSAMAGAAATGTLRPDDAPLQAPVNWYGGNQAEGWDAAIEDVSDEAVMRAAADYGNILVGEVCGGHGSRPLGPDWNRLAKAEQLLQFLAGATGSADKAPVLCLLGWIEWCRGRGTWAGNYFHFCDEIQPGYRLAQLLDRLLSVGYVAACAKDPATAWHGQRDDDPETTEQAA</sequence>
<name>A0ABS4Z1K4_9MICC</name>
<dbReference type="Pfam" id="PF13830">
    <property type="entry name" value="DUF4192"/>
    <property type="match status" value="2"/>
</dbReference>
<dbReference type="InterPro" id="IPR025447">
    <property type="entry name" value="DUF4192"/>
</dbReference>
<gene>
    <name evidence="1" type="ORF">JOF48_003731</name>
</gene>
<evidence type="ECO:0000313" key="2">
    <source>
        <dbReference type="Proteomes" id="UP000711614"/>
    </source>
</evidence>
<protein>
    <recommendedName>
        <fullName evidence="3">DUF4192 domain-containing protein</fullName>
    </recommendedName>
</protein>
<dbReference type="RefSeq" id="WP_209683562.1">
    <property type="nucleotide sequence ID" value="NZ_JAGIOI010000001.1"/>
</dbReference>
<keyword evidence="2" id="KW-1185">Reference proteome</keyword>
<organism evidence="1 2">
    <name type="scientific">Arthrobacter stackebrandtii</name>
    <dbReference type="NCBI Taxonomy" id="272161"/>
    <lineage>
        <taxon>Bacteria</taxon>
        <taxon>Bacillati</taxon>
        <taxon>Actinomycetota</taxon>
        <taxon>Actinomycetes</taxon>
        <taxon>Micrococcales</taxon>
        <taxon>Micrococcaceae</taxon>
        <taxon>Arthrobacter</taxon>
    </lineage>
</organism>
<dbReference type="EMBL" id="JAGIOI010000001">
    <property type="protein sequence ID" value="MBP2414932.1"/>
    <property type="molecule type" value="Genomic_DNA"/>
</dbReference>